<reference evidence="11" key="1">
    <citation type="submission" date="2015-07" db="EMBL/GenBank/DDBJ databases">
        <title>Genome sequencing of Sunxiuqinia dokdonensis strain SK.</title>
        <authorList>
            <person name="Ahn S."/>
            <person name="Kim B.-C."/>
        </authorList>
    </citation>
    <scope>NUCLEOTIDE SEQUENCE [LARGE SCALE GENOMIC DNA]</scope>
    <source>
        <strain evidence="11">SK</strain>
    </source>
</reference>
<proteinExistence type="inferred from homology"/>
<evidence type="ECO:0000256" key="3">
    <source>
        <dbReference type="ARBA" id="ARBA00022679"/>
    </source>
</evidence>
<keyword evidence="11" id="KW-1185">Reference proteome</keyword>
<evidence type="ECO:0000256" key="4">
    <source>
        <dbReference type="ARBA" id="ARBA00022695"/>
    </source>
</evidence>
<dbReference type="OrthoDB" id="9806359at2"/>
<comment type="catalytic activity">
    <reaction evidence="7">
        <text>alpha-D-mannose 1-phosphate + GTP + H(+) = GDP-alpha-D-mannose + diphosphate</text>
        <dbReference type="Rhea" id="RHEA:15229"/>
        <dbReference type="ChEBI" id="CHEBI:15378"/>
        <dbReference type="ChEBI" id="CHEBI:33019"/>
        <dbReference type="ChEBI" id="CHEBI:37565"/>
        <dbReference type="ChEBI" id="CHEBI:57527"/>
        <dbReference type="ChEBI" id="CHEBI:58409"/>
        <dbReference type="EC" id="2.7.7.13"/>
    </reaction>
</comment>
<dbReference type="STRING" id="1409788.NC99_09150"/>
<dbReference type="FunFam" id="3.90.550.10:FF:000046">
    <property type="entry name" value="Mannose-1-phosphate guanylyltransferase (GDP)"/>
    <property type="match status" value="1"/>
</dbReference>
<name>A0A0L8VCQ5_9BACT</name>
<comment type="similarity">
    <text evidence="1">Belongs to the mannose-6-phosphate isomerase type 2 family.</text>
</comment>
<organism evidence="10 11">
    <name type="scientific">Sunxiuqinia dokdonensis</name>
    <dbReference type="NCBI Taxonomy" id="1409788"/>
    <lineage>
        <taxon>Bacteria</taxon>
        <taxon>Pseudomonadati</taxon>
        <taxon>Bacteroidota</taxon>
        <taxon>Bacteroidia</taxon>
        <taxon>Marinilabiliales</taxon>
        <taxon>Prolixibacteraceae</taxon>
        <taxon>Sunxiuqinia</taxon>
    </lineage>
</organism>
<dbReference type="CDD" id="cd02509">
    <property type="entry name" value="GDP-M1P_Guanylyltransferase"/>
    <property type="match status" value="1"/>
</dbReference>
<feature type="domain" description="MannoseP isomerase/GMP-like beta-helix" evidence="9">
    <location>
        <begin position="304"/>
        <end position="351"/>
    </location>
</feature>
<dbReference type="AlphaFoldDB" id="A0A0L8VCQ5"/>
<keyword evidence="5" id="KW-0547">Nucleotide-binding</keyword>
<keyword evidence="3 10" id="KW-0808">Transferase</keyword>
<evidence type="ECO:0000256" key="6">
    <source>
        <dbReference type="ARBA" id="ARBA00023134"/>
    </source>
</evidence>
<dbReference type="InterPro" id="IPR049577">
    <property type="entry name" value="GMPP_N"/>
</dbReference>
<evidence type="ECO:0000256" key="2">
    <source>
        <dbReference type="ARBA" id="ARBA00012387"/>
    </source>
</evidence>
<evidence type="ECO:0000256" key="5">
    <source>
        <dbReference type="ARBA" id="ARBA00022741"/>
    </source>
</evidence>
<dbReference type="Pfam" id="PF00483">
    <property type="entry name" value="NTP_transferase"/>
    <property type="match status" value="1"/>
</dbReference>
<protein>
    <recommendedName>
        <fullName evidence="2">mannose-1-phosphate guanylyltransferase</fullName>
        <ecNumber evidence="2">2.7.7.13</ecNumber>
    </recommendedName>
</protein>
<dbReference type="SUPFAM" id="SSF159283">
    <property type="entry name" value="Guanosine diphospho-D-mannose pyrophosphorylase/mannose-6-phosphate isomerase linker domain"/>
    <property type="match status" value="1"/>
</dbReference>
<dbReference type="Proteomes" id="UP000036958">
    <property type="component" value="Unassembled WGS sequence"/>
</dbReference>
<dbReference type="GO" id="GO:0009298">
    <property type="term" value="P:GDP-mannose biosynthetic process"/>
    <property type="evidence" value="ECO:0007669"/>
    <property type="project" value="TreeGrafter"/>
</dbReference>
<feature type="domain" description="Nucleotidyl transferase" evidence="8">
    <location>
        <begin position="7"/>
        <end position="289"/>
    </location>
</feature>
<dbReference type="PANTHER" id="PTHR46390:SF1">
    <property type="entry name" value="MANNOSE-1-PHOSPHATE GUANYLYLTRANSFERASE"/>
    <property type="match status" value="1"/>
</dbReference>
<evidence type="ECO:0000259" key="9">
    <source>
        <dbReference type="Pfam" id="PF22640"/>
    </source>
</evidence>
<dbReference type="GO" id="GO:0004475">
    <property type="term" value="F:mannose-1-phosphate guanylyltransferase (GTP) activity"/>
    <property type="evidence" value="ECO:0007669"/>
    <property type="project" value="UniProtKB-EC"/>
</dbReference>
<accession>A0A0L8VCQ5</accession>
<dbReference type="InterPro" id="IPR005835">
    <property type="entry name" value="NTP_transferase_dom"/>
</dbReference>
<dbReference type="PATRIC" id="fig|1409788.3.peg.934"/>
<dbReference type="Pfam" id="PF22640">
    <property type="entry name" value="ManC_GMP_beta-helix"/>
    <property type="match status" value="1"/>
</dbReference>
<dbReference type="Gene3D" id="3.90.550.10">
    <property type="entry name" value="Spore Coat Polysaccharide Biosynthesis Protein SpsA, Chain A"/>
    <property type="match status" value="1"/>
</dbReference>
<evidence type="ECO:0000256" key="7">
    <source>
        <dbReference type="ARBA" id="ARBA00047343"/>
    </source>
</evidence>
<comment type="caution">
    <text evidence="10">The sequence shown here is derived from an EMBL/GenBank/DDBJ whole genome shotgun (WGS) entry which is preliminary data.</text>
</comment>
<gene>
    <name evidence="10" type="ORF">NC99_09150</name>
</gene>
<dbReference type="InterPro" id="IPR054566">
    <property type="entry name" value="ManC/GMP-like_b-helix"/>
</dbReference>
<evidence type="ECO:0000313" key="10">
    <source>
        <dbReference type="EMBL" id="KOH46250.1"/>
    </source>
</evidence>
<dbReference type="EC" id="2.7.7.13" evidence="2"/>
<sequence length="362" mass="41069">MNNNFCIIMAGGIGSRFWPMSKSSMPKQFLDILGTGRTFIQMTYDRFKKVCPPENFYVVTSVDYKDLVLKQLPEMNEDQVLLEPLRRNTAPCVAYASYKIKSINPQANIIVAPSDHVILKEDEFIAEIEKGIDFAANNDVLVTLGITPSRPETGYGYIQVEGKSEYKDFDNLFKVKTFTEKPNLEMAEVFVSSGEFFWNSGIFIWSLKSIISAFDQYLDGVSSLFRKGEKLYGTDDEVHFINKTYSECQNISLDYGIMEKAENVHVLCADFGWSDLGTWGSLYENSSKDEFNNSIKGGDVFTYHTENCIVNMPQDKLVVLQGLNGYIVVESDNTLLICKKEDEQQIRQFVSDVKMVKGSTFV</sequence>
<dbReference type="SUPFAM" id="SSF53448">
    <property type="entry name" value="Nucleotide-diphospho-sugar transferases"/>
    <property type="match status" value="1"/>
</dbReference>
<dbReference type="InterPro" id="IPR029044">
    <property type="entry name" value="Nucleotide-diphossugar_trans"/>
</dbReference>
<keyword evidence="4 10" id="KW-0548">Nucleotidyltransferase</keyword>
<dbReference type="RefSeq" id="WP_053180159.1">
    <property type="nucleotide sequence ID" value="NZ_LGIA01000036.1"/>
</dbReference>
<dbReference type="EMBL" id="LGIA01000036">
    <property type="protein sequence ID" value="KOH46250.1"/>
    <property type="molecule type" value="Genomic_DNA"/>
</dbReference>
<dbReference type="PANTHER" id="PTHR46390">
    <property type="entry name" value="MANNOSE-1-PHOSPHATE GUANYLYLTRANSFERASE"/>
    <property type="match status" value="1"/>
</dbReference>
<dbReference type="InterPro" id="IPR051161">
    <property type="entry name" value="Mannose-6P_isomerase_type2"/>
</dbReference>
<dbReference type="GO" id="GO:0005525">
    <property type="term" value="F:GTP binding"/>
    <property type="evidence" value="ECO:0007669"/>
    <property type="project" value="UniProtKB-KW"/>
</dbReference>
<evidence type="ECO:0000259" key="8">
    <source>
        <dbReference type="Pfam" id="PF00483"/>
    </source>
</evidence>
<keyword evidence="6" id="KW-0342">GTP-binding</keyword>
<evidence type="ECO:0000256" key="1">
    <source>
        <dbReference type="ARBA" id="ARBA00006115"/>
    </source>
</evidence>
<evidence type="ECO:0000313" key="11">
    <source>
        <dbReference type="Proteomes" id="UP000036958"/>
    </source>
</evidence>